<keyword evidence="3" id="KW-1185">Reference proteome</keyword>
<gene>
    <name evidence="2" type="ORF">PR017_25655</name>
</gene>
<protein>
    <recommendedName>
        <fullName evidence="1">DUF6894 domain-containing protein</fullName>
    </recommendedName>
</protein>
<keyword evidence="2" id="KW-0614">Plasmid</keyword>
<evidence type="ECO:0000259" key="1">
    <source>
        <dbReference type="Pfam" id="PF21834"/>
    </source>
</evidence>
<dbReference type="Pfam" id="PF21834">
    <property type="entry name" value="DUF6894"/>
    <property type="match status" value="1"/>
</dbReference>
<organism evidence="2 3">
    <name type="scientific">Rhizobium tumorigenes</name>
    <dbReference type="NCBI Taxonomy" id="2041385"/>
    <lineage>
        <taxon>Bacteria</taxon>
        <taxon>Pseudomonadati</taxon>
        <taxon>Pseudomonadota</taxon>
        <taxon>Alphaproteobacteria</taxon>
        <taxon>Hyphomicrobiales</taxon>
        <taxon>Rhizobiaceae</taxon>
        <taxon>Rhizobium/Agrobacterium group</taxon>
        <taxon>Rhizobium</taxon>
    </lineage>
</organism>
<reference evidence="3" key="2">
    <citation type="journal article" date="2023" name="MicrobiologyOpen">
        <title>Genomics of the tumorigenes clade of the family Rhizobiaceae and description of Rhizobium rhododendri sp. nov.</title>
        <authorList>
            <person name="Kuzmanovic N."/>
            <person name="diCenzo G.C."/>
            <person name="Bunk B."/>
            <person name="Sproeer C."/>
            <person name="Fruehling A."/>
            <person name="Neumann-Schaal M."/>
            <person name="Overmann J."/>
            <person name="Smalla K."/>
        </authorList>
    </citation>
    <scope>NUCLEOTIDE SEQUENCE [LARGE SCALE GENOMIC DNA]</scope>
    <source>
        <strain evidence="3">1078</strain>
        <plasmid evidence="3">unnamed2</plasmid>
    </source>
</reference>
<accession>A0AAF1KBI3</accession>
<proteinExistence type="predicted"/>
<dbReference type="RefSeq" id="WP_111221173.1">
    <property type="nucleotide sequence ID" value="NZ_CP117259.1"/>
</dbReference>
<dbReference type="EMBL" id="CP117259">
    <property type="protein sequence ID" value="WFR99035.1"/>
    <property type="molecule type" value="Genomic_DNA"/>
</dbReference>
<feature type="domain" description="DUF6894" evidence="1">
    <location>
        <begin position="3"/>
        <end position="71"/>
    </location>
</feature>
<reference evidence="2 3" key="1">
    <citation type="journal article" date="2018" name="Sci. Rep.">
        <title>Rhizobium tumorigenes sp. nov., a novel plant tumorigenic bacterium isolated from cane gall tumors on thornless blackberry.</title>
        <authorList>
            <person name="Kuzmanovi N."/>
            <person name="Smalla K."/>
            <person name="Gronow S."/>
            <person name="PuBawska J."/>
        </authorList>
    </citation>
    <scope>NUCLEOTIDE SEQUENCE [LARGE SCALE GENOMIC DNA]</scope>
    <source>
        <strain evidence="2 3">1078</strain>
    </source>
</reference>
<dbReference type="AlphaFoldDB" id="A0AAF1KBI3"/>
<dbReference type="InterPro" id="IPR054189">
    <property type="entry name" value="DUF6894"/>
</dbReference>
<name>A0AAF1KBI3_9HYPH</name>
<sequence>MARFYFHIREGDVVIEDPDGSELPDLRAAELEAALSARALVVERILAGKCIGDRVLEVADSTGLVLATVSLRSSVGI</sequence>
<geneLocation type="plasmid" evidence="2 3">
    <name>unnamed2</name>
</geneLocation>
<dbReference type="KEGG" id="rtu:PR017_25655"/>
<evidence type="ECO:0000313" key="2">
    <source>
        <dbReference type="EMBL" id="WFR99035.1"/>
    </source>
</evidence>
<dbReference type="Proteomes" id="UP000249499">
    <property type="component" value="Plasmid unnamed2"/>
</dbReference>
<evidence type="ECO:0000313" key="3">
    <source>
        <dbReference type="Proteomes" id="UP000249499"/>
    </source>
</evidence>